<evidence type="ECO:0000313" key="1">
    <source>
        <dbReference type="EMBL" id="CUU77068.1"/>
    </source>
</evidence>
<dbReference type="EMBL" id="FAUW01000002">
    <property type="protein sequence ID" value="CUU77068.1"/>
    <property type="molecule type" value="Genomic_DNA"/>
</dbReference>
<proteinExistence type="predicted"/>
<gene>
    <name evidence="1" type="ORF">ERS739220_00830</name>
</gene>
<dbReference type="InterPro" id="IPR009363">
    <property type="entry name" value="Phage_Mu_Gp16"/>
</dbReference>
<dbReference type="AlphaFoldDB" id="A0A9W5AQG0"/>
<evidence type="ECO:0000313" key="2">
    <source>
        <dbReference type="Proteomes" id="UP000052257"/>
    </source>
</evidence>
<name>A0A9W5AQG0_CAMHY</name>
<comment type="caution">
    <text evidence="1">The sequence shown here is derived from an EMBL/GenBank/DDBJ whole genome shotgun (WGS) entry which is preliminary data.</text>
</comment>
<accession>A0A9W5AQG0</accession>
<protein>
    <submittedName>
        <fullName evidence="1">Mu-like prophage protein gp16</fullName>
    </submittedName>
</protein>
<reference evidence="1 2" key="1">
    <citation type="submission" date="2015-11" db="EMBL/GenBank/DDBJ databases">
        <authorList>
            <consortium name="Pathogen Informatics"/>
        </authorList>
    </citation>
    <scope>NUCLEOTIDE SEQUENCE [LARGE SCALE GENOMIC DNA]</scope>
    <source>
        <strain evidence="1 2">006A-0191</strain>
    </source>
</reference>
<dbReference type="Proteomes" id="UP000052257">
    <property type="component" value="Unassembled WGS sequence"/>
</dbReference>
<sequence length="142" mass="16764">MTKTDIEALKKDYIKLIQTLKTSKFPDDDSRYMYMQANFGKTSLKDMNIDELRTMLDFLGGRLWHRKKKNPNEKATKKQIIMMGEIWKEVARNKTGLALRNFVARVCKRSAPLHLEYLNKEEASTVIIALRRWKNAEQQRDI</sequence>
<dbReference type="Pfam" id="PF06252">
    <property type="entry name" value="GemA"/>
    <property type="match status" value="1"/>
</dbReference>
<organism evidence="1 2">
    <name type="scientific">Campylobacter hyointestinalis subsp. hyointestinalis</name>
    <dbReference type="NCBI Taxonomy" id="91352"/>
    <lineage>
        <taxon>Bacteria</taxon>
        <taxon>Pseudomonadati</taxon>
        <taxon>Campylobacterota</taxon>
        <taxon>Epsilonproteobacteria</taxon>
        <taxon>Campylobacterales</taxon>
        <taxon>Campylobacteraceae</taxon>
        <taxon>Campylobacter</taxon>
    </lineage>
</organism>
<dbReference type="RefSeq" id="WP_059430994.1">
    <property type="nucleotide sequence ID" value="NZ_FAUW01000002.1"/>
</dbReference>